<protein>
    <recommendedName>
        <fullName evidence="3">SWIM-type domain-containing protein</fullName>
    </recommendedName>
</protein>
<dbReference type="AlphaFoldDB" id="A0A9W8JY02"/>
<dbReference type="PROSITE" id="PS50966">
    <property type="entry name" value="ZF_SWIM"/>
    <property type="match status" value="1"/>
</dbReference>
<dbReference type="PANTHER" id="PTHR34587">
    <property type="entry name" value="VWFA DOMAIN-CONTAINING PROTEIN"/>
    <property type="match status" value="1"/>
</dbReference>
<dbReference type="PANTHER" id="PTHR34587:SF2">
    <property type="entry name" value="G-PROTEIN COUPLED RECEPTORS FAMILY 1 PROFILE DOMAIN-CONTAINING PROTEIN"/>
    <property type="match status" value="1"/>
</dbReference>
<dbReference type="OrthoDB" id="1886636at2759"/>
<gene>
    <name evidence="4" type="ORF">NLJ89_g7021</name>
</gene>
<feature type="region of interest" description="Disordered" evidence="2">
    <location>
        <begin position="373"/>
        <end position="399"/>
    </location>
</feature>
<keyword evidence="5" id="KW-1185">Reference proteome</keyword>
<evidence type="ECO:0000313" key="5">
    <source>
        <dbReference type="Proteomes" id="UP001148786"/>
    </source>
</evidence>
<comment type="caution">
    <text evidence="4">The sequence shown here is derived from an EMBL/GenBank/DDBJ whole genome shotgun (WGS) entry which is preliminary data.</text>
</comment>
<organism evidence="4 5">
    <name type="scientific">Agrocybe chaxingu</name>
    <dbReference type="NCBI Taxonomy" id="84603"/>
    <lineage>
        <taxon>Eukaryota</taxon>
        <taxon>Fungi</taxon>
        <taxon>Dikarya</taxon>
        <taxon>Basidiomycota</taxon>
        <taxon>Agaricomycotina</taxon>
        <taxon>Agaricomycetes</taxon>
        <taxon>Agaricomycetidae</taxon>
        <taxon>Agaricales</taxon>
        <taxon>Agaricineae</taxon>
        <taxon>Strophariaceae</taxon>
        <taxon>Agrocybe</taxon>
    </lineage>
</organism>
<proteinExistence type="predicted"/>
<dbReference type="Proteomes" id="UP001148786">
    <property type="component" value="Unassembled WGS sequence"/>
</dbReference>
<keyword evidence="1" id="KW-0863">Zinc-finger</keyword>
<feature type="domain" description="SWIM-type" evidence="3">
    <location>
        <begin position="328"/>
        <end position="359"/>
    </location>
</feature>
<evidence type="ECO:0000256" key="1">
    <source>
        <dbReference type="PROSITE-ProRule" id="PRU00325"/>
    </source>
</evidence>
<dbReference type="InterPro" id="IPR053216">
    <property type="entry name" value="Appressorial_penetr-assoc"/>
</dbReference>
<name>A0A9W8JY02_9AGAR</name>
<dbReference type="InterPro" id="IPR007527">
    <property type="entry name" value="Znf_SWIM"/>
</dbReference>
<sequence length="929" mass="100156">MEAWKLQEEEKLTVEFLSKQTKYPPNKALEDVWTSKLIFVCSRAPTGGKKNYKKKYDRTRAVPGKKTGCPCRLTVKTYPNTEQVLGMYSENHSHPTGNKNSRFTRLRKETRQEIEQLLRAGVDPKEVLRRIQGNIYTEDNLSKLKEEGSRRSQFCTRADVRRIEKIIEEETVQLASQDGPSVLKWVENLRERGHYVEIKTSSDQPPDNSNLDSNAFVLIIQTKYQRECWQRHGSRFTGIDATHNTTHYENMSLFTLLARDKWGHDIAIPHFLHKHHRQEIGFEGPDLEVQKMLEIEERAKVMQPEQIRHDKEPDIYYIKSGSKTGVEYRVDLDAYDCSCPMFPALSFCKHICAVQALYPEICKLVPTSTLTIHSSSSVEPHDTTSEEGSDSDSDGAQDSTNLNLAASTIRKLSALSLSLGSCMLSPELLGPLNSSLNLALAAVSEQSCPILPVKKKIAPNQNSWTETAAVMNVKVKSKRKMHTDAYSGGERSGKKAKPDALEPLKPSVLPEKSSPATFPMVAMPVPASQGLSQFTSVSVVLDQPTPSAPSIPSKTSGPLFSLSPSLWNLPAPTTAFQASSSASRGQPFRNVPVQLPCTNTGSGTPISRTAENLDPTNVNLRDADCLRKLKRRDLNVICFYHALSAERANTDVNASNNGKSTAKAAGATGAGATAGAATGAAGGAAAGVATGNNNSNALDPRVIVSGFANNGQDHDWILQSSTYERYPFKRKHAVSEVPDPKNSDTLKANTHFTIAMVIQGMQTGAFVNAQENYFAAPQKLNAQGQIIGHSHVVGLNAATSNGVLIADVTGGLPAGVYKVSSINTAANHQPVLVPVAQDGSLDGVVYVFTVTIDGQAATGAAGAGAAGQGAATAGAEKAAAGAKTGAVGGIQNAAGTAAKKQEGKQQGKRFHVTMFAIGCIDAFTVPPRQ</sequence>
<keyword evidence="1" id="KW-0479">Metal-binding</keyword>
<evidence type="ECO:0000259" key="3">
    <source>
        <dbReference type="PROSITE" id="PS50966"/>
    </source>
</evidence>
<feature type="compositionally biased region" description="Acidic residues" evidence="2">
    <location>
        <begin position="385"/>
        <end position="395"/>
    </location>
</feature>
<dbReference type="GO" id="GO:0008270">
    <property type="term" value="F:zinc ion binding"/>
    <property type="evidence" value="ECO:0007669"/>
    <property type="project" value="UniProtKB-KW"/>
</dbReference>
<reference evidence="4" key="1">
    <citation type="submission" date="2022-07" db="EMBL/GenBank/DDBJ databases">
        <title>Genome Sequence of Agrocybe chaxingu.</title>
        <authorList>
            <person name="Buettner E."/>
        </authorList>
    </citation>
    <scope>NUCLEOTIDE SEQUENCE</scope>
    <source>
        <strain evidence="4">MP-N11</strain>
    </source>
</reference>
<evidence type="ECO:0000313" key="4">
    <source>
        <dbReference type="EMBL" id="KAJ3506163.1"/>
    </source>
</evidence>
<feature type="compositionally biased region" description="Basic and acidic residues" evidence="2">
    <location>
        <begin position="491"/>
        <end position="502"/>
    </location>
</feature>
<keyword evidence="1" id="KW-0862">Zinc</keyword>
<feature type="region of interest" description="Disordered" evidence="2">
    <location>
        <begin position="480"/>
        <end position="508"/>
    </location>
</feature>
<evidence type="ECO:0000256" key="2">
    <source>
        <dbReference type="SAM" id="MobiDB-lite"/>
    </source>
</evidence>
<dbReference type="EMBL" id="JANKHO010000797">
    <property type="protein sequence ID" value="KAJ3506163.1"/>
    <property type="molecule type" value="Genomic_DNA"/>
</dbReference>
<accession>A0A9W8JY02</accession>